<evidence type="ECO:0008006" key="3">
    <source>
        <dbReference type="Google" id="ProtNLM"/>
    </source>
</evidence>
<evidence type="ECO:0000313" key="1">
    <source>
        <dbReference type="EMBL" id="GAA4933393.1"/>
    </source>
</evidence>
<dbReference type="Pfam" id="PF05990">
    <property type="entry name" value="DUF900"/>
    <property type="match status" value="1"/>
</dbReference>
<protein>
    <recommendedName>
        <fullName evidence="3">Alpha/beta hydrolase</fullName>
    </recommendedName>
</protein>
<organism evidence="1 2">
    <name type="scientific">Halioxenophilus aromaticivorans</name>
    <dbReference type="NCBI Taxonomy" id="1306992"/>
    <lineage>
        <taxon>Bacteria</taxon>
        <taxon>Pseudomonadati</taxon>
        <taxon>Pseudomonadota</taxon>
        <taxon>Gammaproteobacteria</taxon>
        <taxon>Alteromonadales</taxon>
        <taxon>Alteromonadaceae</taxon>
        <taxon>Halioxenophilus</taxon>
    </lineage>
</organism>
<accession>A0AAV3TYU0</accession>
<sequence>MSSQEPDLQLLIATNRRIRKHRPDLVLDDTLDDQLHLLQCQFSTGYAITLPPMVTVPDGPPQDPPKRQGFKRKTQRVAKRWARSFRGAVGSKIPGVQLAVVEEHQQAACLQRLVDHNDNTPWLFFLHGNNQTLADSIKVCRQIQRYYRVNVFLFSWPSRSYNPRSIPHLLASALMMTHPATRIVARLTALKSVYDRHAQYRAARQLAEHTVAHLQQAMQLFGQHILKPLQRRGVAVNLLVHSLGHYLLLLMLQREDVAFDFQFGAGLLHQADIDVDDIAPLLQRLTLVNPQQVYLTHNKKDYALFLSGLWNNRLQPKKAYSRAGNGLSDWELDVPDLHGAQVIDLTGRRHVGFNHGIVWQEPIDKISKAQFSQVINHSQRNINNDNSP</sequence>
<dbReference type="RefSeq" id="WP_345417296.1">
    <property type="nucleotide sequence ID" value="NZ_AP031496.1"/>
</dbReference>
<dbReference type="AlphaFoldDB" id="A0AAV3TYU0"/>
<reference evidence="2" key="1">
    <citation type="journal article" date="2019" name="Int. J. Syst. Evol. Microbiol.">
        <title>The Global Catalogue of Microorganisms (GCM) 10K type strain sequencing project: providing services to taxonomists for standard genome sequencing and annotation.</title>
        <authorList>
            <consortium name="The Broad Institute Genomics Platform"/>
            <consortium name="The Broad Institute Genome Sequencing Center for Infectious Disease"/>
            <person name="Wu L."/>
            <person name="Ma J."/>
        </authorList>
    </citation>
    <scope>NUCLEOTIDE SEQUENCE [LARGE SCALE GENOMIC DNA]</scope>
    <source>
        <strain evidence="2">JCM 19134</strain>
    </source>
</reference>
<evidence type="ECO:0000313" key="2">
    <source>
        <dbReference type="Proteomes" id="UP001409585"/>
    </source>
</evidence>
<comment type="caution">
    <text evidence="1">The sequence shown here is derived from an EMBL/GenBank/DDBJ whole genome shotgun (WGS) entry which is preliminary data.</text>
</comment>
<name>A0AAV3TYU0_9ALTE</name>
<dbReference type="Proteomes" id="UP001409585">
    <property type="component" value="Unassembled WGS sequence"/>
</dbReference>
<dbReference type="InterPro" id="IPR010297">
    <property type="entry name" value="DUF900_hydrolase"/>
</dbReference>
<gene>
    <name evidence="1" type="ORF">GCM10025791_07560</name>
</gene>
<proteinExistence type="predicted"/>
<dbReference type="EMBL" id="BAABLX010000007">
    <property type="protein sequence ID" value="GAA4933393.1"/>
    <property type="molecule type" value="Genomic_DNA"/>
</dbReference>
<keyword evidence="2" id="KW-1185">Reference proteome</keyword>